<reference evidence="2 3" key="1">
    <citation type="journal article" date="2016" name="Nat. Commun.">
        <title>Thousands of microbial genomes shed light on interconnected biogeochemical processes in an aquifer system.</title>
        <authorList>
            <person name="Anantharaman K."/>
            <person name="Brown C.T."/>
            <person name="Hug L.A."/>
            <person name="Sharon I."/>
            <person name="Castelle C.J."/>
            <person name="Probst A.J."/>
            <person name="Thomas B.C."/>
            <person name="Singh A."/>
            <person name="Wilkins M.J."/>
            <person name="Karaoz U."/>
            <person name="Brodie E.L."/>
            <person name="Williams K.H."/>
            <person name="Hubbard S.S."/>
            <person name="Banfield J.F."/>
        </authorList>
    </citation>
    <scope>NUCLEOTIDE SEQUENCE [LARGE SCALE GENOMIC DNA]</scope>
</reference>
<evidence type="ECO:0000256" key="1">
    <source>
        <dbReference type="SAM" id="Phobius"/>
    </source>
</evidence>
<keyword evidence="1" id="KW-0472">Membrane</keyword>
<dbReference type="EMBL" id="MGHE01000009">
    <property type="protein sequence ID" value="OGM64700.1"/>
    <property type="molecule type" value="Genomic_DNA"/>
</dbReference>
<sequence>MNIKLSDSLVRLGFKQALGVTLYCALIGIFFWKGNEIFGKVPNYAGPVAFLLLFSLSALICALIVFYQPYKLFFDGNLPAGRQGKNEAVDLVLATTGWLFISFLVFLSLAVFIG</sequence>
<comment type="caution">
    <text evidence="2">The sequence shown here is derived from an EMBL/GenBank/DDBJ whole genome shotgun (WGS) entry which is preliminary data.</text>
</comment>
<gene>
    <name evidence="2" type="ORF">A3A52_04330</name>
</gene>
<dbReference type="AlphaFoldDB" id="A0A1F8BL63"/>
<name>A0A1F8BL63_9BACT</name>
<proteinExistence type="predicted"/>
<feature type="transmembrane region" description="Helical" evidence="1">
    <location>
        <begin position="88"/>
        <end position="113"/>
    </location>
</feature>
<keyword evidence="1" id="KW-1133">Transmembrane helix</keyword>
<evidence type="ECO:0000313" key="2">
    <source>
        <dbReference type="EMBL" id="OGM64700.1"/>
    </source>
</evidence>
<protein>
    <submittedName>
        <fullName evidence="2">Uncharacterized protein</fullName>
    </submittedName>
</protein>
<evidence type="ECO:0000313" key="3">
    <source>
        <dbReference type="Proteomes" id="UP000177060"/>
    </source>
</evidence>
<dbReference type="Proteomes" id="UP000177060">
    <property type="component" value="Unassembled WGS sequence"/>
</dbReference>
<feature type="transmembrane region" description="Helical" evidence="1">
    <location>
        <begin position="12"/>
        <end position="32"/>
    </location>
</feature>
<accession>A0A1F8BL63</accession>
<feature type="transmembrane region" description="Helical" evidence="1">
    <location>
        <begin position="44"/>
        <end position="67"/>
    </location>
</feature>
<organism evidence="2 3">
    <name type="scientific">Candidatus Woesebacteria bacterium RIFCSPLOWO2_01_FULL_39_14</name>
    <dbReference type="NCBI Taxonomy" id="1802518"/>
    <lineage>
        <taxon>Bacteria</taxon>
        <taxon>Candidatus Woeseibacteriota</taxon>
    </lineage>
</organism>
<keyword evidence="1" id="KW-0812">Transmembrane</keyword>